<keyword evidence="1" id="KW-0472">Membrane</keyword>
<dbReference type="Proteomes" id="UP000031623">
    <property type="component" value="Chromosome"/>
</dbReference>
<name>A0A090AEG4_9GAMM</name>
<dbReference type="EMBL" id="AP014633">
    <property type="protein sequence ID" value="BAP56368.1"/>
    <property type="molecule type" value="Genomic_DNA"/>
</dbReference>
<dbReference type="STRING" id="40754.THII_2071"/>
<protein>
    <submittedName>
        <fullName evidence="2">Uncharacterized protein</fullName>
    </submittedName>
</protein>
<feature type="transmembrane region" description="Helical" evidence="1">
    <location>
        <begin position="20"/>
        <end position="43"/>
    </location>
</feature>
<evidence type="ECO:0000313" key="3">
    <source>
        <dbReference type="Proteomes" id="UP000031623"/>
    </source>
</evidence>
<proteinExistence type="predicted"/>
<evidence type="ECO:0000256" key="1">
    <source>
        <dbReference type="SAM" id="Phobius"/>
    </source>
</evidence>
<sequence>MSKLHPEATDTAPLEWSAISNALTVLIISLVMGGLLIGASYQYRNQMDYWLRQQRNDFNKIETDYSHIQEALEIVDDLYLDKFYQLEKEGFFLNRANLNIEEPHLKMFNEIKTVLSRGDLFSANYELSSKKIYQIPNLTVEDQFKTYETQLILKLTFLHEGDMLDLIESIENHQFTGLFNLQKCDIKQLKKIVDVKDVSKAYLEVTCTLNWYISNIEAMGE</sequence>
<dbReference type="HOGENOM" id="CLU_1250162_0_0_6"/>
<reference evidence="2 3" key="1">
    <citation type="journal article" date="2014" name="ISME J.">
        <title>Ecophysiology of Thioploca ingrica as revealed by the complete genome sequence supplemented with proteomic evidence.</title>
        <authorList>
            <person name="Kojima H."/>
            <person name="Ogura Y."/>
            <person name="Yamamoto N."/>
            <person name="Togashi T."/>
            <person name="Mori H."/>
            <person name="Watanabe T."/>
            <person name="Nemoto F."/>
            <person name="Kurokawa K."/>
            <person name="Hayashi T."/>
            <person name="Fukui M."/>
        </authorList>
    </citation>
    <scope>NUCLEOTIDE SEQUENCE [LARGE SCALE GENOMIC DNA]</scope>
</reference>
<gene>
    <name evidence="2" type="ORF">THII_2071</name>
</gene>
<keyword evidence="1" id="KW-0812">Transmembrane</keyword>
<accession>A0A090AEG4</accession>
<keyword evidence="1" id="KW-1133">Transmembrane helix</keyword>
<dbReference type="AlphaFoldDB" id="A0A090AEG4"/>
<keyword evidence="3" id="KW-1185">Reference proteome</keyword>
<dbReference type="KEGG" id="tig:THII_2071"/>
<organism evidence="2 3">
    <name type="scientific">Thioploca ingrica</name>
    <dbReference type="NCBI Taxonomy" id="40754"/>
    <lineage>
        <taxon>Bacteria</taxon>
        <taxon>Pseudomonadati</taxon>
        <taxon>Pseudomonadota</taxon>
        <taxon>Gammaproteobacteria</taxon>
        <taxon>Thiotrichales</taxon>
        <taxon>Thiotrichaceae</taxon>
        <taxon>Thioploca</taxon>
    </lineage>
</organism>
<evidence type="ECO:0000313" key="2">
    <source>
        <dbReference type="EMBL" id="BAP56368.1"/>
    </source>
</evidence>